<comment type="caution">
    <text evidence="2">The sequence shown here is derived from an EMBL/GenBank/DDBJ whole genome shotgun (WGS) entry which is preliminary data.</text>
</comment>
<evidence type="ECO:0000313" key="2">
    <source>
        <dbReference type="EMBL" id="MBA4866217.1"/>
    </source>
</evidence>
<feature type="compositionally biased region" description="Polar residues" evidence="1">
    <location>
        <begin position="80"/>
        <end position="90"/>
    </location>
</feature>
<dbReference type="Proteomes" id="UP000586976">
    <property type="component" value="Unassembled WGS sequence"/>
</dbReference>
<evidence type="ECO:0000256" key="1">
    <source>
        <dbReference type="SAM" id="MobiDB-lite"/>
    </source>
</evidence>
<protein>
    <submittedName>
        <fullName evidence="2">Uncharacterized protein</fullName>
    </submittedName>
</protein>
<reference evidence="2 3" key="1">
    <citation type="submission" date="2020-07" db="EMBL/GenBank/DDBJ databases">
        <title>Streptomyces isolated from Indian soil.</title>
        <authorList>
            <person name="Mandal S."/>
            <person name="Maiti P.K."/>
        </authorList>
    </citation>
    <scope>NUCLEOTIDE SEQUENCE [LARGE SCALE GENOMIC DNA]</scope>
    <source>
        <strain evidence="2 3">PSKA54</strain>
    </source>
</reference>
<proteinExistence type="predicted"/>
<evidence type="ECO:0000313" key="3">
    <source>
        <dbReference type="Proteomes" id="UP000586976"/>
    </source>
</evidence>
<feature type="region of interest" description="Disordered" evidence="1">
    <location>
        <begin position="1"/>
        <end position="22"/>
    </location>
</feature>
<sequence>MTQTTGEIRSNEERSGSAWPARTQAVSYVGNACVIEGNGDFDLDDLHLVRRRFPDQRVTLDGDVITIWPRPLQARRGTQAARTTHQTTPTARIHECTELQIDNRPLM</sequence>
<dbReference type="AlphaFoldDB" id="A0A7W2D7J0"/>
<organism evidence="2 3">
    <name type="scientific">Streptomyces himalayensis subsp. aureolus</name>
    <dbReference type="NCBI Taxonomy" id="2758039"/>
    <lineage>
        <taxon>Bacteria</taxon>
        <taxon>Bacillati</taxon>
        <taxon>Actinomycetota</taxon>
        <taxon>Actinomycetes</taxon>
        <taxon>Kitasatosporales</taxon>
        <taxon>Streptomycetaceae</taxon>
        <taxon>Streptomyces</taxon>
        <taxon>Streptomyces himalayensis</taxon>
    </lineage>
</organism>
<dbReference type="RefSeq" id="WP_181867633.1">
    <property type="nucleotide sequence ID" value="NZ_JACEQY010000055.1"/>
</dbReference>
<accession>A0A7W2D7J0</accession>
<dbReference type="EMBL" id="JACEQY010000055">
    <property type="protein sequence ID" value="MBA4866217.1"/>
    <property type="molecule type" value="Genomic_DNA"/>
</dbReference>
<name>A0A7W2D7J0_9ACTN</name>
<gene>
    <name evidence="2" type="ORF">H1V43_33840</name>
</gene>
<feature type="region of interest" description="Disordered" evidence="1">
    <location>
        <begin position="74"/>
        <end position="95"/>
    </location>
</feature>
<keyword evidence="3" id="KW-1185">Reference proteome</keyword>